<feature type="region of interest" description="Disordered" evidence="1">
    <location>
        <begin position="1"/>
        <end position="143"/>
    </location>
</feature>
<feature type="compositionally biased region" description="Low complexity" evidence="1">
    <location>
        <begin position="110"/>
        <end position="131"/>
    </location>
</feature>
<dbReference type="InterPro" id="IPR047187">
    <property type="entry name" value="SF1_C_Upf1"/>
</dbReference>
<dbReference type="Pfam" id="PF13087">
    <property type="entry name" value="AAA_12"/>
    <property type="match status" value="1"/>
</dbReference>
<proteinExistence type="predicted"/>
<dbReference type="CDD" id="cd18808">
    <property type="entry name" value="SF1_C_Upf1"/>
    <property type="match status" value="1"/>
</dbReference>
<dbReference type="InterPro" id="IPR027417">
    <property type="entry name" value="P-loop_NTPase"/>
</dbReference>
<reference evidence="4 5" key="1">
    <citation type="submission" date="2024-04" db="EMBL/GenBank/DDBJ databases">
        <title>Tritrichomonas musculus Genome.</title>
        <authorList>
            <person name="Alves-Ferreira E."/>
            <person name="Grigg M."/>
            <person name="Lorenzi H."/>
            <person name="Galac M."/>
        </authorList>
    </citation>
    <scope>NUCLEOTIDE SEQUENCE [LARGE SCALE GENOMIC DNA]</scope>
    <source>
        <strain evidence="4 5">EAF2021</strain>
    </source>
</reference>
<feature type="compositionally biased region" description="Acidic residues" evidence="1">
    <location>
        <begin position="50"/>
        <end position="63"/>
    </location>
</feature>
<organism evidence="4 5">
    <name type="scientific">Tritrichomonas musculus</name>
    <dbReference type="NCBI Taxonomy" id="1915356"/>
    <lineage>
        <taxon>Eukaryota</taxon>
        <taxon>Metamonada</taxon>
        <taxon>Parabasalia</taxon>
        <taxon>Tritrichomonadida</taxon>
        <taxon>Tritrichomonadidae</taxon>
        <taxon>Tritrichomonas</taxon>
    </lineage>
</organism>
<evidence type="ECO:0008006" key="6">
    <source>
        <dbReference type="Google" id="ProtNLM"/>
    </source>
</evidence>
<dbReference type="PANTHER" id="PTHR10887:SF341">
    <property type="entry name" value="NFX1-TYPE ZINC FINGER-CONTAINING PROTEIN 1"/>
    <property type="match status" value="1"/>
</dbReference>
<dbReference type="EMBL" id="JAPFFF010000008">
    <property type="protein sequence ID" value="KAK8883662.1"/>
    <property type="molecule type" value="Genomic_DNA"/>
</dbReference>
<dbReference type="PANTHER" id="PTHR10887">
    <property type="entry name" value="DNA2/NAM7 HELICASE FAMILY"/>
    <property type="match status" value="1"/>
</dbReference>
<feature type="region of interest" description="Disordered" evidence="1">
    <location>
        <begin position="820"/>
        <end position="863"/>
    </location>
</feature>
<dbReference type="SUPFAM" id="SSF52540">
    <property type="entry name" value="P-loop containing nucleoside triphosphate hydrolases"/>
    <property type="match status" value="1"/>
</dbReference>
<dbReference type="Pfam" id="PF13086">
    <property type="entry name" value="AAA_11"/>
    <property type="match status" value="1"/>
</dbReference>
<dbReference type="InterPro" id="IPR041679">
    <property type="entry name" value="DNA2/NAM7-like_C"/>
</dbReference>
<name>A0ABR2JY80_9EUKA</name>
<feature type="compositionally biased region" description="Basic and acidic residues" evidence="1">
    <location>
        <begin position="843"/>
        <end position="859"/>
    </location>
</feature>
<evidence type="ECO:0000259" key="2">
    <source>
        <dbReference type="Pfam" id="PF13086"/>
    </source>
</evidence>
<protein>
    <recommendedName>
        <fullName evidence="6">NFX1-type zinc finger-containing protein 1</fullName>
    </recommendedName>
</protein>
<feature type="compositionally biased region" description="Basic and acidic residues" evidence="1">
    <location>
        <begin position="133"/>
        <end position="143"/>
    </location>
</feature>
<feature type="compositionally biased region" description="Polar residues" evidence="1">
    <location>
        <begin position="81"/>
        <end position="94"/>
    </location>
</feature>
<sequence>MDSPRGRGRVGYRGRGGNRGNRGNRGRGGFRGRGGGGKPQDNERPQSSSDDFDTDGSDSDDLNVFDRVPKHDDIKVELPKQKSNIFNQSSSNVRSEYKRMPPRSQSHGPRNFNKDQNNNNNNRSSNSYNNRQPKRDYNNAKIESNRDVFRELRDKLKPNLKNVDEKIYVQLDKFNKIIDMIASEEMKDQTVDAFLELCKVFTLPDLKACKDPNKQSSIYSIFFNNNQFKLSPAIKKMAIPILMGVSTEDQIKLIFDFFKVLIDVSSSNFEILQSDFQVLQRLSEIQPVIKKYVDDIKKYSDVKAENEAYSFESAVSPTAEDLFINKKSKIDNSINKEWRNFNEYKRAMIDLTKENFYTPFRSALDQLKKKTLDYRDLFLYEDVYIPFTDNIDNYKVFKECNFFLSFRIRTPPNCKKQLSIPNWKQTDQLGNRSLLILSTSPDLLRIDAVCRSCAAARSLDVDQSKATINFLNSGLVPVVLISGQIKENVKYYMFEPTSCWPAVQPVLQRLLKMNEVTFPSYFLRKIIKLDFSDNSMPETNKIKTDILMLDRPAVRDRHPYEKMASENWAFDRYSPIQMSNLLRVDHEQYRALRYALTHNLTLVNGAPGTGKTHFAREYLRVMNELAHPKPIVVVTYTNHALDSILEGVLPFIDSEKLIRWGGPMRSTNKTLKERVWKNYYLSKEVRLEKNEIVTKKQNLKNMYNLRQMATQCIGALQKNPMEIRVYKKIMKVLNYFFKANEKMANHYPIDLTPEETKEYLNYLNSRDERIRYLSLPSQGDAIDCWVNGEDFYHRRNQEIRNIYNYNKGIVVGQVYHNPYENLKSNNLDDPDDYYYDKEEEEDKKDKDESNIKPDIHPSPDDFAINSSKVEMLQQKEADKKVIEEYDDNVEEEEEELFEDKIYNDEDVTEMTRVSLDGTEIEENLPKAYIKEVLEGKFAILFSNTGKKPHELMIDYLKIISDPLTRMINAFEEDLQKQEIAFNERETREAGRFLQKMKLIGMTSTVASVRKEALEVAGCEILIVEEAGELTESMLSCILPSSLKRMILIGDYQQLRPKVEHELTFDPCNYDVSLFEKLVVNAKKQRAECLFTLSVQRRMHPQISALIRNVFYNEGKEQINDAESTNNLGIPFGIPYRVRFYMHNFEESKISSRSHANPQEAKFCASLVPFFICRGYKPEDITIISLYKGQMFLIQREIDKLYDQCRKSSSSKMYDPFGSIRSPRQIKVVVLDNFQGEENKVIIVSLTRSDRPGFVKNRNRALVTLSRAREMLVVLGNERVFGKENKIKENEQWRKISDAASHLSPFAMSKPDCEGLVVNKCIIHKPNSANIPSFLKTPDQILRFRFSYCKEKCNFKLPCGHNCQLVCHCHSFPPGPTEHDDYYCPFQCEKHCVNGHRCKGNCGKCTHNKTCPPCKEKIHHKFPCGHEADIECYLVTSGKAKCRTECGKPVKRCGHPCKLQCGHKGDCDCKVQLDKECENCGRTFKYKCGEDHPKCMRECNHVLPCGHVCSGKCFECIERRHHETECQRQCEFIFPCGHRCPCKCCDKFPAHQHFICRTEVTLIHNFCGNHNTPLKQECSRPIQCNFPCQHFCNVCKKQCPRKCSEHCIDRCNCRCQFKCAICGKRCRALSGEKCAIFCEHSTYFKDVLEPPESEGILYVFHGNHFLPLKDAREKVLAEYESIIHGQGDLPVPVSRLMCPIEGCRCKEPCIVGSWLFDHYNKEIENVLKQIRAKSENYIAVNKNSPNESQFDKVHWYFCESCGELFFIKFDNVENIIVKCPNCGMQKGEMFE</sequence>
<accession>A0ABR2JY80</accession>
<dbReference type="InterPro" id="IPR045055">
    <property type="entry name" value="DNA2/NAM7-like"/>
</dbReference>
<evidence type="ECO:0000256" key="1">
    <source>
        <dbReference type="SAM" id="MobiDB-lite"/>
    </source>
</evidence>
<evidence type="ECO:0000313" key="5">
    <source>
        <dbReference type="Proteomes" id="UP001470230"/>
    </source>
</evidence>
<feature type="compositionally biased region" description="Basic and acidic residues" evidence="1">
    <location>
        <begin position="67"/>
        <end position="80"/>
    </location>
</feature>
<dbReference type="InterPro" id="IPR041677">
    <property type="entry name" value="DNA2/NAM7_AAA_11"/>
</dbReference>
<keyword evidence="5" id="KW-1185">Reference proteome</keyword>
<evidence type="ECO:0000313" key="4">
    <source>
        <dbReference type="EMBL" id="KAK8883662.1"/>
    </source>
</evidence>
<dbReference type="Proteomes" id="UP001470230">
    <property type="component" value="Unassembled WGS sequence"/>
</dbReference>
<feature type="domain" description="DNA2/NAM7 helicase helicase" evidence="2">
    <location>
        <begin position="584"/>
        <end position="699"/>
    </location>
</feature>
<feature type="compositionally biased region" description="Acidic residues" evidence="1">
    <location>
        <begin position="828"/>
        <end position="842"/>
    </location>
</feature>
<dbReference type="Gene3D" id="3.40.50.300">
    <property type="entry name" value="P-loop containing nucleotide triphosphate hydrolases"/>
    <property type="match status" value="3"/>
</dbReference>
<comment type="caution">
    <text evidence="4">The sequence shown here is derived from an EMBL/GenBank/DDBJ whole genome shotgun (WGS) entry which is preliminary data.</text>
</comment>
<gene>
    <name evidence="4" type="ORF">M9Y10_042759</name>
</gene>
<evidence type="ECO:0000259" key="3">
    <source>
        <dbReference type="Pfam" id="PF13087"/>
    </source>
</evidence>
<feature type="domain" description="DNA2/NAM7 helicase-like C-terminal" evidence="3">
    <location>
        <begin position="1069"/>
        <end position="1277"/>
    </location>
</feature>
<feature type="compositionally biased region" description="Basic residues" evidence="1">
    <location>
        <begin position="1"/>
        <end position="12"/>
    </location>
</feature>